<dbReference type="EMBL" id="FUZE01000006">
    <property type="protein sequence ID" value="SKB69922.1"/>
    <property type="molecule type" value="Genomic_DNA"/>
</dbReference>
<reference evidence="5 7" key="2">
    <citation type="submission" date="2018-06" db="EMBL/GenBank/DDBJ databases">
        <authorList>
            <consortium name="Pathogen Informatics"/>
            <person name="Doyle S."/>
        </authorList>
    </citation>
    <scope>NUCLEOTIDE SEQUENCE [LARGE SCALE GENOMIC DNA]</scope>
    <source>
        <strain evidence="5 7">NCTC11212</strain>
    </source>
</reference>
<dbReference type="Proteomes" id="UP000251937">
    <property type="component" value="Unassembled WGS sequence"/>
</dbReference>
<dbReference type="InterPro" id="IPR036890">
    <property type="entry name" value="HATPase_C_sf"/>
</dbReference>
<accession>A0AAX2INQ6</accession>
<keyword evidence="1" id="KW-0472">Membrane</keyword>
<dbReference type="EC" id="2.7.13.3" evidence="5"/>
<keyword evidence="1" id="KW-1133">Transmembrane helix</keyword>
<feature type="transmembrane region" description="Helical" evidence="1">
    <location>
        <begin position="314"/>
        <end position="335"/>
    </location>
</feature>
<evidence type="ECO:0000256" key="1">
    <source>
        <dbReference type="SAM" id="Phobius"/>
    </source>
</evidence>
<dbReference type="SUPFAM" id="SSF55874">
    <property type="entry name" value="ATPase domain of HSP90 chaperone/DNA topoisomerase II/histidine kinase"/>
    <property type="match status" value="1"/>
</dbReference>
<gene>
    <name evidence="5" type="primary">yehU_4</name>
    <name evidence="5" type="ORF">NCTC11212_03133</name>
    <name evidence="4" type="ORF">SAMN05421800_106123</name>
</gene>
<feature type="domain" description="Signal transduction histidine kinase internal region" evidence="3">
    <location>
        <begin position="349"/>
        <end position="426"/>
    </location>
</feature>
<comment type="caution">
    <text evidence="5">The sequence shown here is derived from an EMBL/GenBank/DDBJ whole genome shotgun (WGS) entry which is preliminary data.</text>
</comment>
<keyword evidence="5" id="KW-0808">Transferase</keyword>
<dbReference type="PANTHER" id="PTHR34220">
    <property type="entry name" value="SENSOR HISTIDINE KINASE YPDA"/>
    <property type="match status" value="1"/>
</dbReference>
<dbReference type="InterPro" id="IPR010559">
    <property type="entry name" value="Sig_transdc_His_kin_internal"/>
</dbReference>
<evidence type="ECO:0000313" key="4">
    <source>
        <dbReference type="EMBL" id="SKB69922.1"/>
    </source>
</evidence>
<dbReference type="Pfam" id="PF06580">
    <property type="entry name" value="His_kinase"/>
    <property type="match status" value="1"/>
</dbReference>
<dbReference type="InterPro" id="IPR050640">
    <property type="entry name" value="Bact_2-comp_sensor_kinase"/>
</dbReference>
<dbReference type="Proteomes" id="UP000190669">
    <property type="component" value="Unassembled WGS sequence"/>
</dbReference>
<dbReference type="GO" id="GO:0016020">
    <property type="term" value="C:membrane"/>
    <property type="evidence" value="ECO:0007669"/>
    <property type="project" value="InterPro"/>
</dbReference>
<evidence type="ECO:0000313" key="6">
    <source>
        <dbReference type="Proteomes" id="UP000190669"/>
    </source>
</evidence>
<evidence type="ECO:0000313" key="7">
    <source>
        <dbReference type="Proteomes" id="UP000251937"/>
    </source>
</evidence>
<evidence type="ECO:0000313" key="5">
    <source>
        <dbReference type="EMBL" id="SQA91499.1"/>
    </source>
</evidence>
<sequence length="546" mass="63565">MKKLFLLTFLFLESTFVFSQEKNNYQIGLGETQIVLSNNFILPKKPSSDKSVQLIKVPWKDQILNVYGNQLSINIYNYIPQNIAFTEWIADSTKLSQYNFENLEFQIFKNNKILHSWRNVESGFTLDDKTTRLHNGKNLKAYKILDQILDENDIVKISFRTKGGQPFLNCILNKISDDKVPFVCSNIHDDNDISLETFVGNALVQKKQLRYSFYEDWPSSYFAKYQEPIVRVNEKTKIAIFYRPKRSVSTKDMLEYRLLENSVPTSEKWKKADDFIILHDFKPGKKYILQVKYRDEKQFITKEFFSEPKWFQNIWLKVAVIIFITALLGLIFLLLKSKKMSRLQKEQKAKLQFMSAQLNPHFLFNALNSIQGLINSGNIDKSNTYLTDFSKLMRSVLDFSDKDLIPLSLEIKALKHYISLEQLRFSFSFDFFIEAGIPETTTEVLPMLVQPILENSIRHGISILNEDGKLSFKVLRNNQNLIFEIKDNGKGFETDKKISGKGINLTKDRIALFNSSSDKVKIEYLVECNNDGTKTLIIYKNLLEND</sequence>
<keyword evidence="5" id="KW-0418">Kinase</keyword>
<keyword evidence="1" id="KW-0812">Transmembrane</keyword>
<organism evidence="5 7">
    <name type="scientific">Chryseobacterium balustinum</name>
    <dbReference type="NCBI Taxonomy" id="246"/>
    <lineage>
        <taxon>Bacteria</taxon>
        <taxon>Pseudomonadati</taxon>
        <taxon>Bacteroidota</taxon>
        <taxon>Flavobacteriia</taxon>
        <taxon>Flavobacteriales</taxon>
        <taxon>Weeksellaceae</taxon>
        <taxon>Chryseobacterium group</taxon>
        <taxon>Chryseobacterium</taxon>
    </lineage>
</organism>
<feature type="signal peptide" evidence="2">
    <location>
        <begin position="1"/>
        <end position="19"/>
    </location>
</feature>
<name>A0AAX2INQ6_9FLAO</name>
<evidence type="ECO:0000256" key="2">
    <source>
        <dbReference type="SAM" id="SignalP"/>
    </source>
</evidence>
<feature type="chain" id="PRO_5044004859" evidence="2">
    <location>
        <begin position="20"/>
        <end position="546"/>
    </location>
</feature>
<dbReference type="Gene3D" id="3.30.565.10">
    <property type="entry name" value="Histidine kinase-like ATPase, C-terminal domain"/>
    <property type="match status" value="1"/>
</dbReference>
<keyword evidence="2" id="KW-0732">Signal</keyword>
<dbReference type="AlphaFoldDB" id="A0AAX2INQ6"/>
<reference evidence="4 6" key="1">
    <citation type="submission" date="2017-02" db="EMBL/GenBank/DDBJ databases">
        <authorList>
            <person name="Varghese N."/>
            <person name="Submissions S."/>
        </authorList>
    </citation>
    <scope>NUCLEOTIDE SEQUENCE [LARGE SCALE GENOMIC DNA]</scope>
    <source>
        <strain evidence="4 6">DSM 16775</strain>
    </source>
</reference>
<dbReference type="PANTHER" id="PTHR34220:SF7">
    <property type="entry name" value="SENSOR HISTIDINE KINASE YPDA"/>
    <property type="match status" value="1"/>
</dbReference>
<dbReference type="RefSeq" id="WP_066675657.1">
    <property type="nucleotide sequence ID" value="NZ_CP033934.1"/>
</dbReference>
<keyword evidence="6" id="KW-1185">Reference proteome</keyword>
<dbReference type="EMBL" id="UAVR01000015">
    <property type="protein sequence ID" value="SQA91499.1"/>
    <property type="molecule type" value="Genomic_DNA"/>
</dbReference>
<proteinExistence type="predicted"/>
<evidence type="ECO:0000259" key="3">
    <source>
        <dbReference type="Pfam" id="PF06580"/>
    </source>
</evidence>
<dbReference type="GO" id="GO:0000155">
    <property type="term" value="F:phosphorelay sensor kinase activity"/>
    <property type="evidence" value="ECO:0007669"/>
    <property type="project" value="InterPro"/>
</dbReference>
<protein>
    <submittedName>
        <fullName evidence="4 5">Histidine kinase</fullName>
        <ecNumber evidence="5">2.7.13.3</ecNumber>
    </submittedName>
</protein>